<keyword evidence="1" id="KW-0732">Signal</keyword>
<accession>A0ABZ0X494</accession>
<name>A0ABZ0X494_9GAMM</name>
<evidence type="ECO:0000313" key="3">
    <source>
        <dbReference type="EMBL" id="WQG85378.1"/>
    </source>
</evidence>
<dbReference type="EMBL" id="CP140158">
    <property type="protein sequence ID" value="WQG85378.1"/>
    <property type="molecule type" value="Genomic_DNA"/>
</dbReference>
<sequence length="204" mass="22123">MTKALLTKAVITLGAIFALQSSPSIASEGKEWTVDNETSHLHFVSVKNNTIGEVSTFETLKGHLSGNGQFALEILLDSVNTGIEIRDQRMKEHLFDSKTNVAFIVNGSFDLAKIEDQKAGNSSQHTLEATIQLGSETVDIKAPVTIQTLADDQLRVTSVKPVVITTSSLKLDSGVDKLKSLAGLRSIDRVVPVTFDLYLKPKSE</sequence>
<dbReference type="Proteomes" id="UP001324185">
    <property type="component" value="Chromosome"/>
</dbReference>
<dbReference type="Gene3D" id="2.40.128.110">
    <property type="entry name" value="Lipid/polyisoprenoid-binding, YceI-like"/>
    <property type="match status" value="1"/>
</dbReference>
<dbReference type="InterPro" id="IPR007372">
    <property type="entry name" value="Lipid/polyisoprenoid-bd_YceI"/>
</dbReference>
<proteinExistence type="predicted"/>
<dbReference type="SUPFAM" id="SSF101874">
    <property type="entry name" value="YceI-like"/>
    <property type="match status" value="1"/>
</dbReference>
<dbReference type="InterPro" id="IPR036761">
    <property type="entry name" value="TTHA0802/YceI-like_sf"/>
</dbReference>
<evidence type="ECO:0000259" key="2">
    <source>
        <dbReference type="SMART" id="SM00867"/>
    </source>
</evidence>
<dbReference type="RefSeq" id="WP_018623361.1">
    <property type="nucleotide sequence ID" value="NZ_CP140158.1"/>
</dbReference>
<dbReference type="PIRSF" id="PIRSF029811">
    <property type="entry name" value="UCP029811"/>
    <property type="match status" value="1"/>
</dbReference>
<feature type="chain" id="PRO_5045191266" evidence="1">
    <location>
        <begin position="27"/>
        <end position="204"/>
    </location>
</feature>
<protein>
    <submittedName>
        <fullName evidence="3">YceI family protein</fullName>
    </submittedName>
</protein>
<feature type="signal peptide" evidence="1">
    <location>
        <begin position="1"/>
        <end position="26"/>
    </location>
</feature>
<dbReference type="Pfam" id="PF04264">
    <property type="entry name" value="YceI"/>
    <property type="match status" value="1"/>
</dbReference>
<reference evidence="3 4" key="1">
    <citation type="submission" date="2023-11" db="EMBL/GenBank/DDBJ databases">
        <title>MicrobeMod: A computational toolkit for identifying prokaryotic methylation and restriction-modification with nanopore sequencing.</title>
        <authorList>
            <person name="Crits-Christoph A."/>
            <person name="Kang S.C."/>
            <person name="Lee H."/>
            <person name="Ostrov N."/>
        </authorList>
    </citation>
    <scope>NUCLEOTIDE SEQUENCE [LARGE SCALE GENOMIC DNA]</scope>
    <source>
        <strain evidence="3 4">DSMZ 16071</strain>
    </source>
</reference>
<keyword evidence="4" id="KW-1185">Reference proteome</keyword>
<organism evidence="3 4">
    <name type="scientific">Kangiella aquimarina</name>
    <dbReference type="NCBI Taxonomy" id="261965"/>
    <lineage>
        <taxon>Bacteria</taxon>
        <taxon>Pseudomonadati</taxon>
        <taxon>Pseudomonadota</taxon>
        <taxon>Gammaproteobacteria</taxon>
        <taxon>Kangiellales</taxon>
        <taxon>Kangiellaceae</taxon>
        <taxon>Kangiella</taxon>
    </lineage>
</organism>
<feature type="domain" description="Lipid/polyisoprenoid-binding YceI-like" evidence="2">
    <location>
        <begin position="31"/>
        <end position="200"/>
    </location>
</feature>
<dbReference type="InterPro" id="IPR027016">
    <property type="entry name" value="UCP029811"/>
</dbReference>
<evidence type="ECO:0000256" key="1">
    <source>
        <dbReference type="SAM" id="SignalP"/>
    </source>
</evidence>
<gene>
    <name evidence="3" type="ORF">SR900_00510</name>
</gene>
<dbReference type="SMART" id="SM00867">
    <property type="entry name" value="YceI"/>
    <property type="match status" value="1"/>
</dbReference>
<evidence type="ECO:0000313" key="4">
    <source>
        <dbReference type="Proteomes" id="UP001324185"/>
    </source>
</evidence>